<sequence length="132" mass="15566">MKEIIEDTIYDDEFLPCEMITSEGFRKDVPTTFYCIELATDFDEEFIEIMEEFDLEPSGYLLESIILAFIEKENESLLDKIDYPLDCEASTFVVYMNSEEAQREMAKIIQKLCINKKLFRKTIKENIDSIKE</sequence>
<keyword evidence="2" id="KW-1185">Reference proteome</keyword>
<dbReference type="EMBL" id="CP048222">
    <property type="protein sequence ID" value="QHT68729.1"/>
    <property type="molecule type" value="Genomic_DNA"/>
</dbReference>
<dbReference type="AlphaFoldDB" id="A0A6C0GL69"/>
<evidence type="ECO:0000313" key="2">
    <source>
        <dbReference type="Proteomes" id="UP000480178"/>
    </source>
</evidence>
<protein>
    <submittedName>
        <fullName evidence="1">Uncharacterized protein</fullName>
    </submittedName>
</protein>
<reference evidence="1 2" key="1">
    <citation type="submission" date="2020-01" db="EMBL/GenBank/DDBJ databases">
        <authorList>
            <person name="Kim M.K."/>
        </authorList>
    </citation>
    <scope>NUCLEOTIDE SEQUENCE [LARGE SCALE GENOMIC DNA]</scope>
    <source>
        <strain evidence="1 2">172606-1</strain>
    </source>
</reference>
<dbReference type="KEGG" id="rhoz:GXP67_19805"/>
<proteinExistence type="predicted"/>
<dbReference type="Proteomes" id="UP000480178">
    <property type="component" value="Chromosome"/>
</dbReference>
<evidence type="ECO:0000313" key="1">
    <source>
        <dbReference type="EMBL" id="QHT68729.1"/>
    </source>
</evidence>
<gene>
    <name evidence="1" type="ORF">GXP67_19805</name>
</gene>
<dbReference type="InterPro" id="IPR028956">
    <property type="entry name" value="Imm51"/>
</dbReference>
<dbReference type="Pfam" id="PF15595">
    <property type="entry name" value="Imm51"/>
    <property type="match status" value="1"/>
</dbReference>
<dbReference type="RefSeq" id="WP_162444734.1">
    <property type="nucleotide sequence ID" value="NZ_CP048222.1"/>
</dbReference>
<organism evidence="1 2">
    <name type="scientific">Rhodocytophaga rosea</name>
    <dbReference type="NCBI Taxonomy" id="2704465"/>
    <lineage>
        <taxon>Bacteria</taxon>
        <taxon>Pseudomonadati</taxon>
        <taxon>Bacteroidota</taxon>
        <taxon>Cytophagia</taxon>
        <taxon>Cytophagales</taxon>
        <taxon>Rhodocytophagaceae</taxon>
        <taxon>Rhodocytophaga</taxon>
    </lineage>
</organism>
<accession>A0A6C0GL69</accession>
<name>A0A6C0GL69_9BACT</name>